<evidence type="ECO:0000256" key="4">
    <source>
        <dbReference type="PIRSR" id="PIRSR606689-2"/>
    </source>
</evidence>
<keyword evidence="4" id="KW-0479">Metal-binding</keyword>
<dbReference type="GO" id="GO:0006886">
    <property type="term" value="P:intracellular protein transport"/>
    <property type="evidence" value="ECO:0000318"/>
    <property type="project" value="GO_Central"/>
</dbReference>
<protein>
    <submittedName>
        <fullName evidence="6">ADP-ribosylation factor, putative</fullName>
    </submittedName>
</protein>
<dbReference type="GO" id="GO:0003924">
    <property type="term" value="F:GTPase activity"/>
    <property type="evidence" value="ECO:0007669"/>
    <property type="project" value="InterPro"/>
</dbReference>
<dbReference type="FunFam" id="3.40.50.300:FF:004144">
    <property type="entry name" value="ADP-ribosylation factor, putative"/>
    <property type="match status" value="1"/>
</dbReference>
<dbReference type="GO" id="GO:0005737">
    <property type="term" value="C:cytoplasm"/>
    <property type="evidence" value="ECO:0000318"/>
    <property type="project" value="GO_Central"/>
</dbReference>
<dbReference type="SMART" id="SM00177">
    <property type="entry name" value="ARF"/>
    <property type="match status" value="1"/>
</dbReference>
<dbReference type="Gene3D" id="3.40.50.300">
    <property type="entry name" value="P-loop containing nucleotide triphosphate hydrolases"/>
    <property type="match status" value="1"/>
</dbReference>
<keyword evidence="1 3" id="KW-0547">Nucleotide-binding</keyword>
<feature type="binding site" evidence="3">
    <location>
        <begin position="18"/>
        <end position="25"/>
    </location>
    <ligand>
        <name>GTP</name>
        <dbReference type="ChEBI" id="CHEBI:37565"/>
    </ligand>
</feature>
<dbReference type="EMBL" id="DS113212">
    <property type="protein sequence ID" value="EAY19021.1"/>
    <property type="molecule type" value="Genomic_DNA"/>
</dbReference>
<feature type="binding site" evidence="4">
    <location>
        <position position="25"/>
    </location>
    <ligand>
        <name>Mg(2+)</name>
        <dbReference type="ChEBI" id="CHEBI:18420"/>
    </ligand>
</feature>
<dbReference type="PROSITE" id="PS51417">
    <property type="entry name" value="ARF"/>
    <property type="match status" value="1"/>
</dbReference>
<feature type="binding site" evidence="4">
    <location>
        <position position="42"/>
    </location>
    <ligand>
        <name>Mg(2+)</name>
        <dbReference type="ChEBI" id="CHEBI:18420"/>
    </ligand>
</feature>
<evidence type="ECO:0000256" key="1">
    <source>
        <dbReference type="ARBA" id="ARBA00022741"/>
    </source>
</evidence>
<dbReference type="VEuPathDB" id="TrichDB:TVAG_247000"/>
<dbReference type="GO" id="GO:0016192">
    <property type="term" value="P:vesicle-mediated transport"/>
    <property type="evidence" value="ECO:0000318"/>
    <property type="project" value="GO_Central"/>
</dbReference>
<dbReference type="AlphaFoldDB" id="A2DKN8"/>
<feature type="region of interest" description="Disordered" evidence="5">
    <location>
        <begin position="179"/>
        <end position="200"/>
    </location>
</feature>
<keyword evidence="2 3" id="KW-0342">GTP-binding</keyword>
<evidence type="ECO:0000256" key="3">
    <source>
        <dbReference type="PIRSR" id="PIRSR606689-1"/>
    </source>
</evidence>
<reference evidence="6" key="1">
    <citation type="submission" date="2006-10" db="EMBL/GenBank/DDBJ databases">
        <authorList>
            <person name="Amadeo P."/>
            <person name="Zhao Q."/>
            <person name="Wortman J."/>
            <person name="Fraser-Liggett C."/>
            <person name="Carlton J."/>
        </authorList>
    </citation>
    <scope>NUCLEOTIDE SEQUENCE</scope>
    <source>
        <strain evidence="6">G3</strain>
    </source>
</reference>
<sequence length="200" mass="23681">MENSSEKPKESHTILVMGLDESGKTSIFNHYFFGELFAPAPTDVFEENLHEFYGHNLNFREIGGRYRFKPQRYDNLSGSKAIIWVFDSIDQYRRTESFEELDELLKREEVANLPLLFIVNKQDSKFAMPWEDIENTFQFEEIRKSRPVNYICTTSHTCQNVTEGLLWLLTKIGLEPVYEQEEPKEQEPQEDEQPRELQFI</sequence>
<dbReference type="InterPro" id="IPR027417">
    <property type="entry name" value="P-loop_NTPase"/>
</dbReference>
<gene>
    <name evidence="6" type="ORF">TVAG_247000</name>
</gene>
<name>A2DKN8_TRIV3</name>
<keyword evidence="7" id="KW-1185">Reference proteome</keyword>
<dbReference type="InParanoid" id="A2DKN8"/>
<dbReference type="SMR" id="A2DKN8"/>
<dbReference type="OrthoDB" id="2011769at2759"/>
<dbReference type="SUPFAM" id="SSF52540">
    <property type="entry name" value="P-loop containing nucleoside triphosphate hydrolases"/>
    <property type="match status" value="1"/>
</dbReference>
<dbReference type="KEGG" id="tva:5464541"/>
<feature type="binding site" evidence="3">
    <location>
        <position position="64"/>
    </location>
    <ligand>
        <name>GTP</name>
        <dbReference type="ChEBI" id="CHEBI:37565"/>
    </ligand>
</feature>
<reference evidence="6" key="2">
    <citation type="journal article" date="2007" name="Science">
        <title>Draft genome sequence of the sexually transmitted pathogen Trichomonas vaginalis.</title>
        <authorList>
            <person name="Carlton J.M."/>
            <person name="Hirt R.P."/>
            <person name="Silva J.C."/>
            <person name="Delcher A.L."/>
            <person name="Schatz M."/>
            <person name="Zhao Q."/>
            <person name="Wortman J.R."/>
            <person name="Bidwell S.L."/>
            <person name="Alsmark U.C.M."/>
            <person name="Besteiro S."/>
            <person name="Sicheritz-Ponten T."/>
            <person name="Noel C.J."/>
            <person name="Dacks J.B."/>
            <person name="Foster P.G."/>
            <person name="Simillion C."/>
            <person name="Van de Peer Y."/>
            <person name="Miranda-Saavedra D."/>
            <person name="Barton G.J."/>
            <person name="Westrop G.D."/>
            <person name="Mueller S."/>
            <person name="Dessi D."/>
            <person name="Fiori P.L."/>
            <person name="Ren Q."/>
            <person name="Paulsen I."/>
            <person name="Zhang H."/>
            <person name="Bastida-Corcuera F.D."/>
            <person name="Simoes-Barbosa A."/>
            <person name="Brown M.T."/>
            <person name="Hayes R.D."/>
            <person name="Mukherjee M."/>
            <person name="Okumura C.Y."/>
            <person name="Schneider R."/>
            <person name="Smith A.J."/>
            <person name="Vanacova S."/>
            <person name="Villalvazo M."/>
            <person name="Haas B.J."/>
            <person name="Pertea M."/>
            <person name="Feldblyum T.V."/>
            <person name="Utterback T.R."/>
            <person name="Shu C.L."/>
            <person name="Osoegawa K."/>
            <person name="de Jong P.J."/>
            <person name="Hrdy I."/>
            <person name="Horvathova L."/>
            <person name="Zubacova Z."/>
            <person name="Dolezal P."/>
            <person name="Malik S.B."/>
            <person name="Logsdon J.M. Jr."/>
            <person name="Henze K."/>
            <person name="Gupta A."/>
            <person name="Wang C.C."/>
            <person name="Dunne R.L."/>
            <person name="Upcroft J.A."/>
            <person name="Upcroft P."/>
            <person name="White O."/>
            <person name="Salzberg S.L."/>
            <person name="Tang P."/>
            <person name="Chiu C.-H."/>
            <person name="Lee Y.-S."/>
            <person name="Embley T.M."/>
            <person name="Coombs G.H."/>
            <person name="Mottram J.C."/>
            <person name="Tachezy J."/>
            <person name="Fraser-Liggett C.M."/>
            <person name="Johnson P.J."/>
        </authorList>
    </citation>
    <scope>NUCLEOTIDE SEQUENCE [LARGE SCALE GENOMIC DNA]</scope>
    <source>
        <strain evidence="6">G3</strain>
    </source>
</reference>
<dbReference type="eggNOG" id="KOG0070">
    <property type="taxonomic scope" value="Eukaryota"/>
</dbReference>
<dbReference type="RefSeq" id="XP_001580007.1">
    <property type="nucleotide sequence ID" value="XM_001579957.1"/>
</dbReference>
<keyword evidence="4" id="KW-0460">Magnesium</keyword>
<accession>A2DKN8</accession>
<dbReference type="GO" id="GO:0046872">
    <property type="term" value="F:metal ion binding"/>
    <property type="evidence" value="ECO:0007669"/>
    <property type="project" value="UniProtKB-KW"/>
</dbReference>
<evidence type="ECO:0000313" key="6">
    <source>
        <dbReference type="EMBL" id="EAY19021.1"/>
    </source>
</evidence>
<evidence type="ECO:0000256" key="2">
    <source>
        <dbReference type="ARBA" id="ARBA00023134"/>
    </source>
</evidence>
<dbReference type="InterPro" id="IPR044612">
    <property type="entry name" value="ARL2/3"/>
</dbReference>
<dbReference type="GO" id="GO:0005525">
    <property type="term" value="F:GTP binding"/>
    <property type="evidence" value="ECO:0000318"/>
    <property type="project" value="GO_Central"/>
</dbReference>
<dbReference type="PANTHER" id="PTHR45697">
    <property type="entry name" value="ADP-RIBOSYLATION FACTOR-LIKE PROTEIN 2-RELATED"/>
    <property type="match status" value="1"/>
</dbReference>
<dbReference type="VEuPathDB" id="TrichDB:TVAGG3_0560970"/>
<organism evidence="6 7">
    <name type="scientific">Trichomonas vaginalis (strain ATCC PRA-98 / G3)</name>
    <dbReference type="NCBI Taxonomy" id="412133"/>
    <lineage>
        <taxon>Eukaryota</taxon>
        <taxon>Metamonada</taxon>
        <taxon>Parabasalia</taxon>
        <taxon>Trichomonadida</taxon>
        <taxon>Trichomonadidae</taxon>
        <taxon>Trichomonas</taxon>
    </lineage>
</organism>
<proteinExistence type="predicted"/>
<evidence type="ECO:0000256" key="5">
    <source>
        <dbReference type="SAM" id="MobiDB-lite"/>
    </source>
</evidence>
<dbReference type="STRING" id="5722.A2DKN8"/>
<dbReference type="InterPro" id="IPR006689">
    <property type="entry name" value="Small_GTPase_ARF/SAR"/>
</dbReference>
<feature type="binding site" evidence="3">
    <location>
        <begin position="120"/>
        <end position="123"/>
    </location>
    <ligand>
        <name>GTP</name>
        <dbReference type="ChEBI" id="CHEBI:37565"/>
    </ligand>
</feature>
<dbReference type="Pfam" id="PF00025">
    <property type="entry name" value="Arf"/>
    <property type="match status" value="1"/>
</dbReference>
<evidence type="ECO:0000313" key="7">
    <source>
        <dbReference type="Proteomes" id="UP000001542"/>
    </source>
</evidence>
<feature type="compositionally biased region" description="Basic and acidic residues" evidence="5">
    <location>
        <begin position="181"/>
        <end position="200"/>
    </location>
</feature>
<dbReference type="Proteomes" id="UP000001542">
    <property type="component" value="Unassembled WGS sequence"/>
</dbReference>